<proteinExistence type="predicted"/>
<dbReference type="EMBL" id="KQ242393">
    <property type="protein sequence ID" value="KNC78942.1"/>
    <property type="molecule type" value="Genomic_DNA"/>
</dbReference>
<accession>A0A0L0FQ73</accession>
<dbReference type="Proteomes" id="UP000054560">
    <property type="component" value="Unassembled WGS sequence"/>
</dbReference>
<evidence type="ECO:0000256" key="1">
    <source>
        <dbReference type="SAM" id="MobiDB-lite"/>
    </source>
</evidence>
<evidence type="ECO:0000313" key="2">
    <source>
        <dbReference type="EMBL" id="KNC78942.1"/>
    </source>
</evidence>
<dbReference type="AlphaFoldDB" id="A0A0L0FQ73"/>
<reference evidence="2 3" key="1">
    <citation type="submission" date="2011-02" db="EMBL/GenBank/DDBJ databases">
        <title>The Genome Sequence of Sphaeroforma arctica JP610.</title>
        <authorList>
            <consortium name="The Broad Institute Genome Sequencing Platform"/>
            <person name="Russ C."/>
            <person name="Cuomo C."/>
            <person name="Young S.K."/>
            <person name="Zeng Q."/>
            <person name="Gargeya S."/>
            <person name="Alvarado L."/>
            <person name="Berlin A."/>
            <person name="Chapman S.B."/>
            <person name="Chen Z."/>
            <person name="Freedman E."/>
            <person name="Gellesch M."/>
            <person name="Goldberg J."/>
            <person name="Griggs A."/>
            <person name="Gujja S."/>
            <person name="Heilman E."/>
            <person name="Heiman D."/>
            <person name="Howarth C."/>
            <person name="Mehta T."/>
            <person name="Neiman D."/>
            <person name="Pearson M."/>
            <person name="Roberts A."/>
            <person name="Saif S."/>
            <person name="Shea T."/>
            <person name="Shenoy N."/>
            <person name="Sisk P."/>
            <person name="Stolte C."/>
            <person name="Sykes S."/>
            <person name="White J."/>
            <person name="Yandava C."/>
            <person name="Burger G."/>
            <person name="Gray M.W."/>
            <person name="Holland P.W.H."/>
            <person name="King N."/>
            <person name="Lang F.B.F."/>
            <person name="Roger A.J."/>
            <person name="Ruiz-Trillo I."/>
            <person name="Haas B."/>
            <person name="Nusbaum C."/>
            <person name="Birren B."/>
        </authorList>
    </citation>
    <scope>NUCLEOTIDE SEQUENCE [LARGE SCALE GENOMIC DNA]</scope>
    <source>
        <strain evidence="2 3">JP610</strain>
    </source>
</reference>
<dbReference type="RefSeq" id="XP_014152844.1">
    <property type="nucleotide sequence ID" value="XM_014297369.1"/>
</dbReference>
<evidence type="ECO:0000313" key="3">
    <source>
        <dbReference type="Proteomes" id="UP000054560"/>
    </source>
</evidence>
<name>A0A0L0FQ73_9EUKA</name>
<keyword evidence="3" id="KW-1185">Reference proteome</keyword>
<evidence type="ECO:0008006" key="4">
    <source>
        <dbReference type="Google" id="ProtNLM"/>
    </source>
</evidence>
<protein>
    <recommendedName>
        <fullName evidence="4">Golgin subfamily A member 7/ERF4 domain-containing protein</fullName>
    </recommendedName>
</protein>
<dbReference type="GeneID" id="25909153"/>
<organism evidence="2 3">
    <name type="scientific">Sphaeroforma arctica JP610</name>
    <dbReference type="NCBI Taxonomy" id="667725"/>
    <lineage>
        <taxon>Eukaryota</taxon>
        <taxon>Ichthyosporea</taxon>
        <taxon>Ichthyophonida</taxon>
        <taxon>Sphaeroforma</taxon>
    </lineage>
</organism>
<gene>
    <name evidence="2" type="ORF">SARC_08649</name>
</gene>
<sequence length="198" mass="22217">MSSYTLTMNNRPNSKSNCGAKNMFARFDERFPMQLFGLVHEQEFLDVVSRLNSQFNDYRAGCIDFQKTSYKALIPCFMCCMVPILFSKFAKLEDMFYNDIEMCQGYLDEEANPKSMPRGVQWIFAVSQHQVITGMGSGTRTETLPVPSLTIQWSSSAAAASTGMIPSGSKNSAFKEPITEYPPPAYAPERKPIATPKK</sequence>
<feature type="region of interest" description="Disordered" evidence="1">
    <location>
        <begin position="164"/>
        <end position="198"/>
    </location>
</feature>